<comment type="caution">
    <text evidence="6">The sequence shown here is derived from an EMBL/GenBank/DDBJ whole genome shotgun (WGS) entry which is preliminary data.</text>
</comment>
<evidence type="ECO:0000256" key="2">
    <source>
        <dbReference type="ARBA" id="ARBA00022900"/>
    </source>
</evidence>
<evidence type="ECO:0000313" key="7">
    <source>
        <dbReference type="Proteomes" id="UP000596742"/>
    </source>
</evidence>
<dbReference type="PANTHER" id="PTHR10913">
    <property type="entry name" value="FOLLISTATIN-RELATED"/>
    <property type="match status" value="1"/>
</dbReference>
<proteinExistence type="predicted"/>
<dbReference type="OrthoDB" id="126772at2759"/>
<dbReference type="CDD" id="cd00104">
    <property type="entry name" value="KAZAL_FS"/>
    <property type="match status" value="4"/>
</dbReference>
<sequence>MKLALAVCCACILSVCNGQDWGSILSSWGCRSIQKQDCFTYGDHPECGTNGVTYRNRCDYSKAHCGDKNIHVAYIGSCSSTTVPPTGSPGGGQVGTGPVISGPDAVFDFFCLQLSHLPCENDLETICGSDGATYVNSCEFEKQRCTHRQLTITKFVCTAQGWSSQYSCRAIERSDCYQYGDHPECGTNGVTYRNRCDYGKAHCADRHLHVAYQGACSTTTTMAPSGSTSGTGTGTGTGAGTGPVITGPEAVFDFFCLELSHHPCDADLETICGSDGVTYTNTCEFEKHRCTHREITIAKFEKC</sequence>
<dbReference type="Pfam" id="PF07648">
    <property type="entry name" value="Kazal_2"/>
    <property type="match status" value="4"/>
</dbReference>
<feature type="chain" id="PRO_5032511951" description="Kazal-like domain-containing protein" evidence="4">
    <location>
        <begin position="19"/>
        <end position="303"/>
    </location>
</feature>
<dbReference type="AlphaFoldDB" id="A0A8B6HJT3"/>
<dbReference type="GO" id="GO:0004867">
    <property type="term" value="F:serine-type endopeptidase inhibitor activity"/>
    <property type="evidence" value="ECO:0007669"/>
    <property type="project" value="UniProtKB-KW"/>
</dbReference>
<accession>A0A8B6HJT3</accession>
<dbReference type="PANTHER" id="PTHR10913:SF45">
    <property type="entry name" value="FOLLISTATIN, ISOFORM A-RELATED"/>
    <property type="match status" value="1"/>
</dbReference>
<protein>
    <recommendedName>
        <fullName evidence="5">Kazal-like domain-containing protein</fullName>
    </recommendedName>
</protein>
<keyword evidence="1" id="KW-0646">Protease inhibitor</keyword>
<dbReference type="Proteomes" id="UP000596742">
    <property type="component" value="Unassembled WGS sequence"/>
</dbReference>
<dbReference type="InterPro" id="IPR050653">
    <property type="entry name" value="Prot_Inhib_GrowthFact_Antg"/>
</dbReference>
<feature type="domain" description="Kazal-like" evidence="5">
    <location>
        <begin position="105"/>
        <end position="170"/>
    </location>
</feature>
<dbReference type="PROSITE" id="PS51465">
    <property type="entry name" value="KAZAL_2"/>
    <property type="match status" value="4"/>
</dbReference>
<dbReference type="GO" id="GO:0005576">
    <property type="term" value="C:extracellular region"/>
    <property type="evidence" value="ECO:0007669"/>
    <property type="project" value="TreeGrafter"/>
</dbReference>
<dbReference type="Gene3D" id="3.30.60.30">
    <property type="match status" value="4"/>
</dbReference>
<keyword evidence="4" id="KW-0732">Signal</keyword>
<evidence type="ECO:0000259" key="5">
    <source>
        <dbReference type="PROSITE" id="PS51465"/>
    </source>
</evidence>
<keyword evidence="3" id="KW-1015">Disulfide bond</keyword>
<dbReference type="SUPFAM" id="SSF100895">
    <property type="entry name" value="Kazal-type serine protease inhibitors"/>
    <property type="match status" value="4"/>
</dbReference>
<name>A0A8B6HJT3_MYTGA</name>
<keyword evidence="7" id="KW-1185">Reference proteome</keyword>
<organism evidence="6 7">
    <name type="scientific">Mytilus galloprovincialis</name>
    <name type="common">Mediterranean mussel</name>
    <dbReference type="NCBI Taxonomy" id="29158"/>
    <lineage>
        <taxon>Eukaryota</taxon>
        <taxon>Metazoa</taxon>
        <taxon>Spiralia</taxon>
        <taxon>Lophotrochozoa</taxon>
        <taxon>Mollusca</taxon>
        <taxon>Bivalvia</taxon>
        <taxon>Autobranchia</taxon>
        <taxon>Pteriomorphia</taxon>
        <taxon>Mytilida</taxon>
        <taxon>Mytiloidea</taxon>
        <taxon>Mytilidae</taxon>
        <taxon>Mytilinae</taxon>
        <taxon>Mytilus</taxon>
    </lineage>
</organism>
<reference evidence="6" key="1">
    <citation type="submission" date="2018-11" db="EMBL/GenBank/DDBJ databases">
        <authorList>
            <person name="Alioto T."/>
            <person name="Alioto T."/>
        </authorList>
    </citation>
    <scope>NUCLEOTIDE SEQUENCE</scope>
</reference>
<evidence type="ECO:0000256" key="4">
    <source>
        <dbReference type="SAM" id="SignalP"/>
    </source>
</evidence>
<dbReference type="EMBL" id="UYJE01010115">
    <property type="protein sequence ID" value="VDI79780.1"/>
    <property type="molecule type" value="Genomic_DNA"/>
</dbReference>
<dbReference type="SMART" id="SM00280">
    <property type="entry name" value="KAZAL"/>
    <property type="match status" value="4"/>
</dbReference>
<feature type="domain" description="Kazal-like" evidence="5">
    <location>
        <begin position="250"/>
        <end position="303"/>
    </location>
</feature>
<dbReference type="InterPro" id="IPR036058">
    <property type="entry name" value="Kazal_dom_sf"/>
</dbReference>
<gene>
    <name evidence="6" type="ORF">MGAL_10B068676</name>
</gene>
<feature type="domain" description="Kazal-like" evidence="5">
    <location>
        <begin position="24"/>
        <end position="80"/>
    </location>
</feature>
<feature type="signal peptide" evidence="4">
    <location>
        <begin position="1"/>
        <end position="18"/>
    </location>
</feature>
<evidence type="ECO:0000313" key="6">
    <source>
        <dbReference type="EMBL" id="VDI79780.1"/>
    </source>
</evidence>
<keyword evidence="2" id="KW-0722">Serine protease inhibitor</keyword>
<evidence type="ECO:0000256" key="3">
    <source>
        <dbReference type="ARBA" id="ARBA00023157"/>
    </source>
</evidence>
<dbReference type="InterPro" id="IPR002350">
    <property type="entry name" value="Kazal_dom"/>
</dbReference>
<feature type="domain" description="Kazal-like" evidence="5">
    <location>
        <begin position="172"/>
        <end position="218"/>
    </location>
</feature>
<evidence type="ECO:0000256" key="1">
    <source>
        <dbReference type="ARBA" id="ARBA00022690"/>
    </source>
</evidence>